<dbReference type="InterPro" id="IPR050548">
    <property type="entry name" value="PcG_chromatin_remod_factors"/>
</dbReference>
<dbReference type="PROSITE" id="PS51024">
    <property type="entry name" value="ZF_FCS"/>
    <property type="match status" value="1"/>
</dbReference>
<dbReference type="GO" id="GO:0005634">
    <property type="term" value="C:nucleus"/>
    <property type="evidence" value="ECO:0007669"/>
    <property type="project" value="UniProtKB-SubCell"/>
</dbReference>
<evidence type="ECO:0000256" key="5">
    <source>
        <dbReference type="ARBA" id="ARBA00022833"/>
    </source>
</evidence>
<keyword evidence="2" id="KW-0479">Metal-binding</keyword>
<keyword evidence="3" id="KW-0677">Repeat</keyword>
<dbReference type="PANTHER" id="PTHR12247">
    <property type="entry name" value="POLYCOMB GROUP PROTEIN"/>
    <property type="match status" value="1"/>
</dbReference>
<keyword evidence="7" id="KW-0805">Transcription regulation</keyword>
<evidence type="ECO:0000313" key="15">
    <source>
        <dbReference type="Proteomes" id="UP000472265"/>
    </source>
</evidence>
<dbReference type="GO" id="GO:0003682">
    <property type="term" value="F:chromatin binding"/>
    <property type="evidence" value="ECO:0007669"/>
    <property type="project" value="TreeGrafter"/>
</dbReference>
<name>A0A671TZK4_SPAAU</name>
<dbReference type="Gene3D" id="3.30.60.160">
    <property type="match status" value="1"/>
</dbReference>
<keyword evidence="8" id="KW-0804">Transcription</keyword>
<organism evidence="14 15">
    <name type="scientific">Sparus aurata</name>
    <name type="common">Gilthead sea bream</name>
    <dbReference type="NCBI Taxonomy" id="8175"/>
    <lineage>
        <taxon>Eukaryota</taxon>
        <taxon>Metazoa</taxon>
        <taxon>Chordata</taxon>
        <taxon>Craniata</taxon>
        <taxon>Vertebrata</taxon>
        <taxon>Euteleostomi</taxon>
        <taxon>Actinopterygii</taxon>
        <taxon>Neopterygii</taxon>
        <taxon>Teleostei</taxon>
        <taxon>Neoteleostei</taxon>
        <taxon>Acanthomorphata</taxon>
        <taxon>Eupercaria</taxon>
        <taxon>Spariformes</taxon>
        <taxon>Sparidae</taxon>
        <taxon>Sparus</taxon>
    </lineage>
</organism>
<gene>
    <name evidence="14" type="primary">L3MBTL2</name>
    <name evidence="14" type="synonym">l3mbtl2</name>
</gene>
<feature type="compositionally biased region" description="Basic and acidic residues" evidence="12">
    <location>
        <begin position="607"/>
        <end position="621"/>
    </location>
</feature>
<keyword evidence="15" id="KW-1185">Reference proteome</keyword>
<dbReference type="InterPro" id="IPR012313">
    <property type="entry name" value="Znf_FCS"/>
</dbReference>
<dbReference type="GO" id="GO:0008270">
    <property type="term" value="F:zinc ion binding"/>
    <property type="evidence" value="ECO:0007669"/>
    <property type="project" value="UniProtKB-KW"/>
</dbReference>
<dbReference type="InterPro" id="IPR038603">
    <property type="entry name" value="Znf_FCS_sf"/>
</dbReference>
<dbReference type="GeneTree" id="ENSGT00940000153840"/>
<feature type="repeat" description="MBT" evidence="11">
    <location>
        <begin position="204"/>
        <end position="309"/>
    </location>
</feature>
<evidence type="ECO:0000259" key="13">
    <source>
        <dbReference type="PROSITE" id="PS51024"/>
    </source>
</evidence>
<dbReference type="FunFam" id="2.30.30.140:FF:000010">
    <property type="entry name" value="MBT domain-containing protein 1 isoform X1"/>
    <property type="match status" value="1"/>
</dbReference>
<proteinExistence type="predicted"/>
<keyword evidence="6" id="KW-0156">Chromatin regulator</keyword>
<dbReference type="GO" id="GO:0045892">
    <property type="term" value="P:negative regulation of DNA-templated transcription"/>
    <property type="evidence" value="ECO:0007669"/>
    <property type="project" value="TreeGrafter"/>
</dbReference>
<evidence type="ECO:0000256" key="6">
    <source>
        <dbReference type="ARBA" id="ARBA00022853"/>
    </source>
</evidence>
<evidence type="ECO:0000256" key="12">
    <source>
        <dbReference type="SAM" id="MobiDB-lite"/>
    </source>
</evidence>
<dbReference type="AlphaFoldDB" id="A0A671TZK4"/>
<dbReference type="InterPro" id="IPR004092">
    <property type="entry name" value="Mbt"/>
</dbReference>
<evidence type="ECO:0000256" key="3">
    <source>
        <dbReference type="ARBA" id="ARBA00022737"/>
    </source>
</evidence>
<sequence>MLQFDDTDGRGDEEHPTGGGVKPVEKSGEERPVVCEMCGVSGYISTFFSKSKRFCSTSCARSYSSNSKKSSILARLQVILHSLCSAGSAAGFEWGAYLEKETSLAASVSCFRHAPLCAQWDDIMVGMKVEVLNTNAVLPSKVYWIATIIQVAGYKALLRYEGFEHDSSHDFWCSLVSGELNPIGWCAMTSKLLVPPQDAKQDIPDWKAYLMKKLVGANTLPVDFYLKLAESMKTSFRVGMYVEVVDPKHVSRTRVATIDQIVGGRLRLVYTDQSEAPENTTLDFWCHMWSPLLHPIGWSSKVGHDIKTSAASRSNMNSSFLLFKKPRFVYMEGGFFEKGMKLEAIDPLNLGSICVATIHKVLLDGYLMVGIDGTISNNGSDWFCYHASSHAILPVNFCKKNNIPLTVPRGYDSQTFTWDNYLKEKKAKAAPAQLFNTDYPGHSFSPNMKLEAVDLMEPRLVCVATVKRCAGRLLLIHFDGWEDEFDQWVDHQSPDIYPVGWCDLLGYPLQLPPGLVSRRKLQQHAVHFFSGIFETDLVICLLCLCCVSVVFPVQVKVEEVEMEMETPIDPPDRPKKVPLDVIKREEGGEQIKSGLHQASQGSSLENENMKRKETAAGRSEEWALWEENLTGEGNMEQSKDKSGDVENSQKLDEEEGSRGDDSAMEDISESNTEQDTTGEDPVVSN</sequence>
<evidence type="ECO:0000256" key="11">
    <source>
        <dbReference type="PROSITE-ProRule" id="PRU00459"/>
    </source>
</evidence>
<evidence type="ECO:0000313" key="14">
    <source>
        <dbReference type="Ensembl" id="ENSSAUP00010007318.1"/>
    </source>
</evidence>
<evidence type="ECO:0000256" key="8">
    <source>
        <dbReference type="ARBA" id="ARBA00023163"/>
    </source>
</evidence>
<keyword evidence="9" id="KW-0539">Nucleus</keyword>
<feature type="repeat" description="MBT" evidence="11">
    <location>
        <begin position="416"/>
        <end position="512"/>
    </location>
</feature>
<dbReference type="SUPFAM" id="SSF63748">
    <property type="entry name" value="Tudor/PWWP/MBT"/>
    <property type="match status" value="4"/>
</dbReference>
<dbReference type="PROSITE" id="PS51079">
    <property type="entry name" value="MBT"/>
    <property type="match status" value="4"/>
</dbReference>
<evidence type="ECO:0000256" key="9">
    <source>
        <dbReference type="ARBA" id="ARBA00023242"/>
    </source>
</evidence>
<feature type="repeat" description="MBT" evidence="11">
    <location>
        <begin position="92"/>
        <end position="196"/>
    </location>
</feature>
<dbReference type="Pfam" id="PF02820">
    <property type="entry name" value="MBT"/>
    <property type="match status" value="4"/>
</dbReference>
<dbReference type="PANTHER" id="PTHR12247:SF64">
    <property type="entry name" value="LETHAL(3)MALIGNANT BRAIN TUMOR-LIKE PROTEIN 2"/>
    <property type="match status" value="1"/>
</dbReference>
<reference evidence="14" key="3">
    <citation type="submission" date="2025-09" db="UniProtKB">
        <authorList>
            <consortium name="Ensembl"/>
        </authorList>
    </citation>
    <scope>IDENTIFICATION</scope>
</reference>
<feature type="repeat" description="MBT" evidence="11">
    <location>
        <begin position="322"/>
        <end position="408"/>
    </location>
</feature>
<feature type="compositionally biased region" description="Basic and acidic residues" evidence="12">
    <location>
        <begin position="637"/>
        <end position="661"/>
    </location>
</feature>
<dbReference type="CDD" id="cd20100">
    <property type="entry name" value="MBT_dSfmbt-like_rpt4"/>
    <property type="match status" value="1"/>
</dbReference>
<feature type="compositionally biased region" description="Polar residues" evidence="12">
    <location>
        <begin position="596"/>
        <end position="606"/>
    </location>
</feature>
<evidence type="ECO:0000256" key="7">
    <source>
        <dbReference type="ARBA" id="ARBA00023015"/>
    </source>
</evidence>
<dbReference type="Ensembl" id="ENSSAUT00010007840.1">
    <property type="protein sequence ID" value="ENSSAUP00010007318.1"/>
    <property type="gene ID" value="ENSSAUG00010003551.1"/>
</dbReference>
<keyword evidence="5" id="KW-0862">Zinc</keyword>
<evidence type="ECO:0000256" key="10">
    <source>
        <dbReference type="PROSITE-ProRule" id="PRU00367"/>
    </source>
</evidence>
<evidence type="ECO:0000256" key="1">
    <source>
        <dbReference type="ARBA" id="ARBA00004123"/>
    </source>
</evidence>
<dbReference type="Pfam" id="PF21319">
    <property type="entry name" value="zf-FCS_1"/>
    <property type="match status" value="1"/>
</dbReference>
<feature type="region of interest" description="Disordered" evidence="12">
    <location>
        <begin position="586"/>
        <end position="685"/>
    </location>
</feature>
<evidence type="ECO:0000256" key="4">
    <source>
        <dbReference type="ARBA" id="ARBA00022771"/>
    </source>
</evidence>
<dbReference type="GO" id="GO:0042393">
    <property type="term" value="F:histone binding"/>
    <property type="evidence" value="ECO:0007669"/>
    <property type="project" value="TreeGrafter"/>
</dbReference>
<reference evidence="14" key="2">
    <citation type="submission" date="2025-08" db="UniProtKB">
        <authorList>
            <consortium name="Ensembl"/>
        </authorList>
    </citation>
    <scope>IDENTIFICATION</scope>
</reference>
<feature type="region of interest" description="Disordered" evidence="12">
    <location>
        <begin position="1"/>
        <end position="26"/>
    </location>
</feature>
<dbReference type="Gene3D" id="2.30.30.140">
    <property type="match status" value="4"/>
</dbReference>
<accession>A0A671TZK4</accession>
<dbReference type="SMART" id="SM00561">
    <property type="entry name" value="MBT"/>
    <property type="match status" value="4"/>
</dbReference>
<feature type="domain" description="FCS-type" evidence="13">
    <location>
        <begin position="26"/>
        <end position="61"/>
    </location>
</feature>
<dbReference type="GO" id="GO:0006325">
    <property type="term" value="P:chromatin organization"/>
    <property type="evidence" value="ECO:0007669"/>
    <property type="project" value="UniProtKB-KW"/>
</dbReference>
<feature type="compositionally biased region" description="Basic and acidic residues" evidence="12">
    <location>
        <begin position="7"/>
        <end position="16"/>
    </location>
</feature>
<dbReference type="Proteomes" id="UP000472265">
    <property type="component" value="Chromosome 20"/>
</dbReference>
<reference evidence="14" key="1">
    <citation type="submission" date="2021-04" db="EMBL/GenBank/DDBJ databases">
        <authorList>
            <consortium name="Wellcome Sanger Institute Data Sharing"/>
        </authorList>
    </citation>
    <scope>NUCLEOTIDE SEQUENCE [LARGE SCALE GENOMIC DNA]</scope>
</reference>
<dbReference type="CDD" id="cd20098">
    <property type="entry name" value="MBT_dSfmbt-like_rpt2"/>
    <property type="match status" value="1"/>
</dbReference>
<comment type="subcellular location">
    <subcellularLocation>
        <location evidence="1">Nucleus</location>
    </subcellularLocation>
</comment>
<evidence type="ECO:0000256" key="2">
    <source>
        <dbReference type="ARBA" id="ARBA00022723"/>
    </source>
</evidence>
<protein>
    <submittedName>
        <fullName evidence="14">L3MBTL histone methyl-lysine binding protein 2</fullName>
    </submittedName>
</protein>
<keyword evidence="4 10" id="KW-0863">Zinc-finger</keyword>